<organism evidence="5 6">
    <name type="scientific">Acidihalobacter ferrooxydans</name>
    <dbReference type="NCBI Taxonomy" id="1765967"/>
    <lineage>
        <taxon>Bacteria</taxon>
        <taxon>Pseudomonadati</taxon>
        <taxon>Pseudomonadota</taxon>
        <taxon>Gammaproteobacteria</taxon>
        <taxon>Chromatiales</taxon>
        <taxon>Ectothiorhodospiraceae</taxon>
        <taxon>Acidihalobacter</taxon>
    </lineage>
</organism>
<feature type="domain" description="Gfo/Idh/MocA-like oxidoreductase N-terminal" evidence="3">
    <location>
        <begin position="9"/>
        <end position="128"/>
    </location>
</feature>
<sequence>MSFQPPDALNVALIGYGLAGAVFHGPLIDSTPGLRLTHIVTSARERIRAAHAAHPQTTVVADVQTLWQNAYQLDLAVIATPNSTHATLARAAMDAGLHVVVDKPLATCSDEARALIAYADACGRRLTVFQNRRWDNDFLTLRSLIEQGELGDVYRYESRFERWRPQPKSGWRRSGAQTAAGGILFDLGSHLIDQALQLFGPAQRVYAELDPRYSESEVDDDSFVALTHASGVRSHLWMSSLAAQPGPRLRVLGSRSAYVKYGLDPQEAALRRGERPGVRDWGIEDEGNHGWLGSERERRRIPSLPGAYLQFYARLASALRYDAALPVDPRDALRVLEIIEAASRAHDQGMPIPL</sequence>
<dbReference type="Gene3D" id="3.30.360.10">
    <property type="entry name" value="Dihydrodipicolinate Reductase, domain 2"/>
    <property type="match status" value="1"/>
</dbReference>
<dbReference type="InterPro" id="IPR051317">
    <property type="entry name" value="Gfo/Idh/MocA_oxidoreduct"/>
</dbReference>
<feature type="domain" description="Gfo/Idh/MocA-like oxidoreductase C-terminal" evidence="4">
    <location>
        <begin position="142"/>
        <end position="354"/>
    </location>
</feature>
<keyword evidence="6" id="KW-1185">Reference proteome</keyword>
<evidence type="ECO:0000256" key="2">
    <source>
        <dbReference type="ARBA" id="ARBA00023002"/>
    </source>
</evidence>
<dbReference type="AlphaFoldDB" id="A0A1P8UGW0"/>
<dbReference type="PANTHER" id="PTHR43708:SF5">
    <property type="entry name" value="CONSERVED EXPRESSED OXIDOREDUCTASE (EUROFUNG)-RELATED"/>
    <property type="match status" value="1"/>
</dbReference>
<accession>A0A1P8UGW0</accession>
<dbReference type="Gene3D" id="3.40.50.720">
    <property type="entry name" value="NAD(P)-binding Rossmann-like Domain"/>
    <property type="match status" value="1"/>
</dbReference>
<dbReference type="KEGG" id="afy:BW247_08210"/>
<dbReference type="PANTHER" id="PTHR43708">
    <property type="entry name" value="CONSERVED EXPRESSED OXIDOREDUCTASE (EUROFUNG)"/>
    <property type="match status" value="1"/>
</dbReference>
<evidence type="ECO:0000313" key="6">
    <source>
        <dbReference type="Proteomes" id="UP000243807"/>
    </source>
</evidence>
<protein>
    <submittedName>
        <fullName evidence="5">Oxidoreductase</fullName>
    </submittedName>
</protein>
<dbReference type="Proteomes" id="UP000243807">
    <property type="component" value="Chromosome"/>
</dbReference>
<evidence type="ECO:0000259" key="3">
    <source>
        <dbReference type="Pfam" id="PF01408"/>
    </source>
</evidence>
<dbReference type="SUPFAM" id="SSF55347">
    <property type="entry name" value="Glyceraldehyde-3-phosphate dehydrogenase-like, C-terminal domain"/>
    <property type="match status" value="1"/>
</dbReference>
<dbReference type="RefSeq" id="WP_076836724.1">
    <property type="nucleotide sequence ID" value="NZ_CP019434.1"/>
</dbReference>
<dbReference type="STRING" id="1765967.BW247_08210"/>
<dbReference type="EMBL" id="CP019434">
    <property type="protein sequence ID" value="APZ43076.1"/>
    <property type="molecule type" value="Genomic_DNA"/>
</dbReference>
<dbReference type="Pfam" id="PF02894">
    <property type="entry name" value="GFO_IDH_MocA_C"/>
    <property type="match status" value="1"/>
</dbReference>
<evidence type="ECO:0000256" key="1">
    <source>
        <dbReference type="ARBA" id="ARBA00010928"/>
    </source>
</evidence>
<dbReference type="GO" id="GO:0000166">
    <property type="term" value="F:nucleotide binding"/>
    <property type="evidence" value="ECO:0007669"/>
    <property type="project" value="InterPro"/>
</dbReference>
<dbReference type="InterPro" id="IPR036291">
    <property type="entry name" value="NAD(P)-bd_dom_sf"/>
</dbReference>
<evidence type="ECO:0000313" key="5">
    <source>
        <dbReference type="EMBL" id="APZ43076.1"/>
    </source>
</evidence>
<dbReference type="InterPro" id="IPR000683">
    <property type="entry name" value="Gfo/Idh/MocA-like_OxRdtase_N"/>
</dbReference>
<comment type="similarity">
    <text evidence="1">Belongs to the Gfo/Idh/MocA family.</text>
</comment>
<gene>
    <name evidence="5" type="ORF">BW247_08210</name>
</gene>
<dbReference type="Pfam" id="PF01408">
    <property type="entry name" value="GFO_IDH_MocA"/>
    <property type="match status" value="1"/>
</dbReference>
<reference evidence="5 6" key="1">
    <citation type="submission" date="2017-01" db="EMBL/GenBank/DDBJ databases">
        <title>Draft sequence of Acidihalobacter ferrooxidans strain DSM 14175 (strain V8).</title>
        <authorList>
            <person name="Khaleque H.N."/>
            <person name="Ramsay J.P."/>
            <person name="Murphy R.J.T."/>
            <person name="Kaksonen A.H."/>
            <person name="Boxall N.J."/>
            <person name="Watkin E.L.J."/>
        </authorList>
    </citation>
    <scope>NUCLEOTIDE SEQUENCE [LARGE SCALE GENOMIC DNA]</scope>
    <source>
        <strain evidence="5 6">V8</strain>
    </source>
</reference>
<dbReference type="OrthoDB" id="9774191at2"/>
<dbReference type="SUPFAM" id="SSF51735">
    <property type="entry name" value="NAD(P)-binding Rossmann-fold domains"/>
    <property type="match status" value="1"/>
</dbReference>
<dbReference type="InterPro" id="IPR004104">
    <property type="entry name" value="Gfo/Idh/MocA-like_OxRdtase_C"/>
</dbReference>
<keyword evidence="2" id="KW-0560">Oxidoreductase</keyword>
<proteinExistence type="inferred from homology"/>
<dbReference type="GO" id="GO:0016491">
    <property type="term" value="F:oxidoreductase activity"/>
    <property type="evidence" value="ECO:0007669"/>
    <property type="project" value="UniProtKB-KW"/>
</dbReference>
<name>A0A1P8UGW0_9GAMM</name>
<evidence type="ECO:0000259" key="4">
    <source>
        <dbReference type="Pfam" id="PF02894"/>
    </source>
</evidence>